<feature type="domain" description="Peptidase M16 C-terminal" evidence="3">
    <location>
        <begin position="165"/>
        <end position="301"/>
    </location>
</feature>
<dbReference type="GO" id="GO:0004222">
    <property type="term" value="F:metalloendopeptidase activity"/>
    <property type="evidence" value="ECO:0007669"/>
    <property type="project" value="InterPro"/>
</dbReference>
<comment type="similarity">
    <text evidence="1">Belongs to the peptidase M16 family.</text>
</comment>
<gene>
    <name evidence="4" type="ORF">METZ01_LOCUS173384</name>
</gene>
<dbReference type="Pfam" id="PF05193">
    <property type="entry name" value="Peptidase_M16_C"/>
    <property type="match status" value="1"/>
</dbReference>
<evidence type="ECO:0000313" key="4">
    <source>
        <dbReference type="EMBL" id="SVB20530.1"/>
    </source>
</evidence>
<evidence type="ECO:0000256" key="1">
    <source>
        <dbReference type="ARBA" id="ARBA00007261"/>
    </source>
</evidence>
<dbReference type="PANTHER" id="PTHR11851:SF49">
    <property type="entry name" value="MITOCHONDRIAL-PROCESSING PEPTIDASE SUBUNIT ALPHA"/>
    <property type="match status" value="1"/>
</dbReference>
<dbReference type="AlphaFoldDB" id="A0A382C3A5"/>
<proteinExistence type="inferred from homology"/>
<sequence>MRKISTLDNGLRIVTHYMPAVESVTFGVWNAVGCRDESEEINGTAHFLEHMAFKGTKTKSALEIMEKVESVGGYINAYTSEEVTAYWVRLLSEDLHIGIDIISDILQNSTFEPKELERERGVILQEIGMYLDDPAQMVGDYWQRTAFPNQPIGRLILGKKEIIQSIEREKIINFMQNHYHPSKMVVSAAGKINHDNFVEQITNSMNNLPQGKINNRIKATYQGGEYREEKELEQVHLVLGFEGLDYHDKDYHALLIYSAIMGAGGSSRLFQEIREKRGLVYSIYAGVESFSDSGTFQVVAGT</sequence>
<name>A0A382C3A5_9ZZZZ</name>
<feature type="non-terminal residue" evidence="4">
    <location>
        <position position="302"/>
    </location>
</feature>
<protein>
    <recommendedName>
        <fullName evidence="5">Peptidase M16 N-terminal domain-containing protein</fullName>
    </recommendedName>
</protein>
<organism evidence="4">
    <name type="scientific">marine metagenome</name>
    <dbReference type="NCBI Taxonomy" id="408172"/>
    <lineage>
        <taxon>unclassified sequences</taxon>
        <taxon>metagenomes</taxon>
        <taxon>ecological metagenomes</taxon>
    </lineage>
</organism>
<evidence type="ECO:0000259" key="3">
    <source>
        <dbReference type="Pfam" id="PF05193"/>
    </source>
</evidence>
<evidence type="ECO:0008006" key="5">
    <source>
        <dbReference type="Google" id="ProtNLM"/>
    </source>
</evidence>
<dbReference type="FunFam" id="3.30.830.10:FF:000008">
    <property type="entry name" value="Mitochondrial-processing peptidase subunit beta"/>
    <property type="match status" value="1"/>
</dbReference>
<dbReference type="Pfam" id="PF00675">
    <property type="entry name" value="Peptidase_M16"/>
    <property type="match status" value="1"/>
</dbReference>
<dbReference type="Gene3D" id="3.30.830.10">
    <property type="entry name" value="Metalloenzyme, LuxS/M16 peptidase-like"/>
    <property type="match status" value="2"/>
</dbReference>
<dbReference type="PROSITE" id="PS00143">
    <property type="entry name" value="INSULINASE"/>
    <property type="match status" value="1"/>
</dbReference>
<dbReference type="InterPro" id="IPR007863">
    <property type="entry name" value="Peptidase_M16_C"/>
</dbReference>
<evidence type="ECO:0000259" key="2">
    <source>
        <dbReference type="Pfam" id="PF00675"/>
    </source>
</evidence>
<dbReference type="EMBL" id="UINC01032602">
    <property type="protein sequence ID" value="SVB20530.1"/>
    <property type="molecule type" value="Genomic_DNA"/>
</dbReference>
<dbReference type="PANTHER" id="PTHR11851">
    <property type="entry name" value="METALLOPROTEASE"/>
    <property type="match status" value="1"/>
</dbReference>
<dbReference type="SUPFAM" id="SSF63411">
    <property type="entry name" value="LuxS/MPP-like metallohydrolase"/>
    <property type="match status" value="2"/>
</dbReference>
<accession>A0A382C3A5</accession>
<dbReference type="GO" id="GO:0046872">
    <property type="term" value="F:metal ion binding"/>
    <property type="evidence" value="ECO:0007669"/>
    <property type="project" value="InterPro"/>
</dbReference>
<reference evidence="4" key="1">
    <citation type="submission" date="2018-05" db="EMBL/GenBank/DDBJ databases">
        <authorList>
            <person name="Lanie J.A."/>
            <person name="Ng W.-L."/>
            <person name="Kazmierczak K.M."/>
            <person name="Andrzejewski T.M."/>
            <person name="Davidsen T.M."/>
            <person name="Wayne K.J."/>
            <person name="Tettelin H."/>
            <person name="Glass J.I."/>
            <person name="Rusch D."/>
            <person name="Podicherti R."/>
            <person name="Tsui H.-C.T."/>
            <person name="Winkler M.E."/>
        </authorList>
    </citation>
    <scope>NUCLEOTIDE SEQUENCE</scope>
</reference>
<dbReference type="GO" id="GO:0006508">
    <property type="term" value="P:proteolysis"/>
    <property type="evidence" value="ECO:0007669"/>
    <property type="project" value="InterPro"/>
</dbReference>
<feature type="domain" description="Peptidase M16 N-terminal" evidence="2">
    <location>
        <begin position="12"/>
        <end position="158"/>
    </location>
</feature>
<dbReference type="InterPro" id="IPR050361">
    <property type="entry name" value="MPP/UQCRC_Complex"/>
</dbReference>
<dbReference type="InterPro" id="IPR011249">
    <property type="entry name" value="Metalloenz_LuxS/M16"/>
</dbReference>
<dbReference type="InterPro" id="IPR001431">
    <property type="entry name" value="Pept_M16_Zn_BS"/>
</dbReference>
<dbReference type="InterPro" id="IPR011765">
    <property type="entry name" value="Pept_M16_N"/>
</dbReference>